<keyword evidence="1" id="KW-1133">Transmembrane helix</keyword>
<protein>
    <submittedName>
        <fullName evidence="2">Uncharacterized protein</fullName>
    </submittedName>
</protein>
<dbReference type="RefSeq" id="WP_119274219.1">
    <property type="nucleotide sequence ID" value="NZ_CP083974.1"/>
</dbReference>
<proteinExistence type="predicted"/>
<accession>A0AA47A873</accession>
<feature type="transmembrane region" description="Helical" evidence="1">
    <location>
        <begin position="15"/>
        <end position="36"/>
    </location>
</feature>
<keyword evidence="1" id="KW-0472">Membrane</keyword>
<organism evidence="2 3">
    <name type="scientific">Rhodococcus rhodochrous</name>
    <dbReference type="NCBI Taxonomy" id="1829"/>
    <lineage>
        <taxon>Bacteria</taxon>
        <taxon>Bacillati</taxon>
        <taxon>Actinomycetota</taxon>
        <taxon>Actinomycetes</taxon>
        <taxon>Mycobacteriales</taxon>
        <taxon>Nocardiaceae</taxon>
        <taxon>Rhodococcus</taxon>
    </lineage>
</organism>
<keyword evidence="1" id="KW-0812">Transmembrane</keyword>
<dbReference type="AlphaFoldDB" id="A0AA47A873"/>
<reference evidence="2 3" key="1">
    <citation type="journal article" date="2021" name="Front. Microbiol.">
        <title>Bacterial Transformation of Aromatic Monomers in Softwood Black Liquor.</title>
        <authorList>
            <person name="Navas L.E."/>
            <person name="Dexter G."/>
            <person name="Liu J."/>
            <person name="Levy-Booth D."/>
            <person name="Cho M."/>
            <person name="Jang S.K."/>
            <person name="Mansfield S.D."/>
            <person name="Renneckar S."/>
            <person name="Mohn W.W."/>
            <person name="Eltis L.D."/>
        </authorList>
    </citation>
    <scope>NUCLEOTIDE SEQUENCE [LARGE SCALE GENOMIC DNA]</scope>
    <source>
        <strain evidence="2 3">GD02</strain>
    </source>
</reference>
<dbReference type="Proteomes" id="UP001162740">
    <property type="component" value="Chromosome"/>
</dbReference>
<sequence length="67" mass="6751">MATTAVLTAESPIRMIQTLLVVFGAAVDMVAMPAGITALQIGRRCATSGPALLVAAVGATIGSWSIH</sequence>
<feature type="transmembrane region" description="Helical" evidence="1">
    <location>
        <begin position="48"/>
        <end position="66"/>
    </location>
</feature>
<name>A0AA47A873_RHORH</name>
<evidence type="ECO:0000313" key="3">
    <source>
        <dbReference type="Proteomes" id="UP001162740"/>
    </source>
</evidence>
<gene>
    <name evidence="2" type="ORF">KUM34_014925</name>
</gene>
<evidence type="ECO:0000313" key="2">
    <source>
        <dbReference type="EMBL" id="UZF43205.1"/>
    </source>
</evidence>
<evidence type="ECO:0000256" key="1">
    <source>
        <dbReference type="SAM" id="Phobius"/>
    </source>
</evidence>
<dbReference type="EMBL" id="CP083974">
    <property type="protein sequence ID" value="UZF43205.1"/>
    <property type="molecule type" value="Genomic_DNA"/>
</dbReference>